<feature type="signal peptide" evidence="1">
    <location>
        <begin position="1"/>
        <end position="23"/>
    </location>
</feature>
<evidence type="ECO:0000313" key="3">
    <source>
        <dbReference type="Proteomes" id="UP000239415"/>
    </source>
</evidence>
<sequence>MKARHVMLASAIALAGCSSPAPAAHTEGQSPVVAETSLPSAPALPACSEVFIPGKTVDEKKALAGCLSTRGQVVAVGFFECQDGGVLFQVDASTGAPGGYGFGGKPYRVVTGEAAADKGYKKAYNTCVG</sequence>
<dbReference type="EMBL" id="PVMZ01000003">
    <property type="protein sequence ID" value="PRX23475.1"/>
    <property type="molecule type" value="Genomic_DNA"/>
</dbReference>
<dbReference type="AlphaFoldDB" id="A0A2T0KIX7"/>
<dbReference type="PROSITE" id="PS51257">
    <property type="entry name" value="PROKAR_LIPOPROTEIN"/>
    <property type="match status" value="1"/>
</dbReference>
<dbReference type="Proteomes" id="UP000239415">
    <property type="component" value="Unassembled WGS sequence"/>
</dbReference>
<proteinExistence type="predicted"/>
<organism evidence="2 3">
    <name type="scientific">Actinoplanes italicus</name>
    <dbReference type="NCBI Taxonomy" id="113567"/>
    <lineage>
        <taxon>Bacteria</taxon>
        <taxon>Bacillati</taxon>
        <taxon>Actinomycetota</taxon>
        <taxon>Actinomycetes</taxon>
        <taxon>Micromonosporales</taxon>
        <taxon>Micromonosporaceae</taxon>
        <taxon>Actinoplanes</taxon>
    </lineage>
</organism>
<evidence type="ECO:0008006" key="4">
    <source>
        <dbReference type="Google" id="ProtNLM"/>
    </source>
</evidence>
<feature type="chain" id="PRO_5015785404" description="Subtilisin inhibitor-like" evidence="1">
    <location>
        <begin position="24"/>
        <end position="129"/>
    </location>
</feature>
<protein>
    <recommendedName>
        <fullName evidence="4">Subtilisin inhibitor-like</fullName>
    </recommendedName>
</protein>
<keyword evidence="1" id="KW-0732">Signal</keyword>
<comment type="caution">
    <text evidence="2">The sequence shown here is derived from an EMBL/GenBank/DDBJ whole genome shotgun (WGS) entry which is preliminary data.</text>
</comment>
<evidence type="ECO:0000256" key="1">
    <source>
        <dbReference type="SAM" id="SignalP"/>
    </source>
</evidence>
<keyword evidence="3" id="KW-1185">Reference proteome</keyword>
<accession>A0A2T0KIX7</accession>
<gene>
    <name evidence="2" type="ORF">CLV67_103223</name>
</gene>
<evidence type="ECO:0000313" key="2">
    <source>
        <dbReference type="EMBL" id="PRX23475.1"/>
    </source>
</evidence>
<name>A0A2T0KIX7_9ACTN</name>
<reference evidence="2 3" key="1">
    <citation type="submission" date="2018-03" db="EMBL/GenBank/DDBJ databases">
        <title>Genomic Encyclopedia of Archaeal and Bacterial Type Strains, Phase II (KMG-II): from individual species to whole genera.</title>
        <authorList>
            <person name="Goeker M."/>
        </authorList>
    </citation>
    <scope>NUCLEOTIDE SEQUENCE [LARGE SCALE GENOMIC DNA]</scope>
    <source>
        <strain evidence="2 3">DSM 43146</strain>
    </source>
</reference>